<feature type="domain" description="Temptin Cys/Cys disulfide" evidence="2">
    <location>
        <begin position="25"/>
        <end position="120"/>
    </location>
</feature>
<keyword evidence="3" id="KW-1185">Reference proteome</keyword>
<dbReference type="RefSeq" id="XP_012937463.1">
    <property type="nucleotide sequence ID" value="XM_013082009.2"/>
</dbReference>
<evidence type="ECO:0000313" key="5">
    <source>
        <dbReference type="RefSeq" id="XP_012937463.1"/>
    </source>
</evidence>
<evidence type="ECO:0000313" key="3">
    <source>
        <dbReference type="Proteomes" id="UP000694888"/>
    </source>
</evidence>
<dbReference type="InterPro" id="IPR057626">
    <property type="entry name" value="S-S_Temptin"/>
</dbReference>
<dbReference type="RefSeq" id="XP_012937462.1">
    <property type="nucleotide sequence ID" value="XM_013082008.2"/>
</dbReference>
<proteinExistence type="predicted"/>
<evidence type="ECO:0000256" key="1">
    <source>
        <dbReference type="SAM" id="SignalP"/>
    </source>
</evidence>
<dbReference type="Proteomes" id="UP000694888">
    <property type="component" value="Unplaced"/>
</dbReference>
<organism evidence="3 5">
    <name type="scientific">Aplysia californica</name>
    <name type="common">California sea hare</name>
    <dbReference type="NCBI Taxonomy" id="6500"/>
    <lineage>
        <taxon>Eukaryota</taxon>
        <taxon>Metazoa</taxon>
        <taxon>Spiralia</taxon>
        <taxon>Lophotrochozoa</taxon>
        <taxon>Mollusca</taxon>
        <taxon>Gastropoda</taxon>
        <taxon>Heterobranchia</taxon>
        <taxon>Euthyneura</taxon>
        <taxon>Tectipleura</taxon>
        <taxon>Aplysiida</taxon>
        <taxon>Aplysioidea</taxon>
        <taxon>Aplysiidae</taxon>
        <taxon>Aplysia</taxon>
    </lineage>
</organism>
<name>A0ABM0ZZ16_APLCA</name>
<dbReference type="InterPro" id="IPR055313">
    <property type="entry name" value="Temptin-like"/>
</dbReference>
<evidence type="ECO:0000313" key="4">
    <source>
        <dbReference type="RefSeq" id="XP_012937462.1"/>
    </source>
</evidence>
<protein>
    <submittedName>
        <fullName evidence="4 5">Temptin-like</fullName>
    </submittedName>
</protein>
<dbReference type="PANTHER" id="PTHR34737">
    <property type="entry name" value="EF-HAND DOMAIN-CONTAINING PROTEIN"/>
    <property type="match status" value="1"/>
</dbReference>
<feature type="signal peptide" evidence="1">
    <location>
        <begin position="1"/>
        <end position="26"/>
    </location>
</feature>
<reference evidence="4 5" key="1">
    <citation type="submission" date="2025-05" db="UniProtKB">
        <authorList>
            <consortium name="RefSeq"/>
        </authorList>
    </citation>
    <scope>IDENTIFICATION</scope>
</reference>
<dbReference type="PANTHER" id="PTHR34737:SF2">
    <property type="entry name" value="EF-HAND DOMAIN-CONTAINING PROTEIN"/>
    <property type="match status" value="1"/>
</dbReference>
<evidence type="ECO:0000259" key="2">
    <source>
        <dbReference type="Pfam" id="PF24784"/>
    </source>
</evidence>
<sequence length="130" mass="13811">MHLSNNSILPVYLLVLAAVGVLVSDAYPPYLLVVPNGLFVRDQCGSIVVGLGHIDPLGGGLNNQFGLDFAAAGHAWTKELCEKDSDGDGRTNGDELGDPDCEWMLLGVPSRTESITNPGVNNNFPVICLF</sequence>
<dbReference type="GeneID" id="106011646"/>
<gene>
    <name evidence="4 5" type="primary">LOC106011646</name>
</gene>
<dbReference type="Pfam" id="PF24784">
    <property type="entry name" value="Temptin_C"/>
    <property type="match status" value="1"/>
</dbReference>
<feature type="chain" id="PRO_5045021891" evidence="1">
    <location>
        <begin position="27"/>
        <end position="130"/>
    </location>
</feature>
<accession>A0ABM0ZZ16</accession>
<keyword evidence="1" id="KW-0732">Signal</keyword>